<dbReference type="GO" id="GO:0016740">
    <property type="term" value="F:transferase activity"/>
    <property type="evidence" value="ECO:0007669"/>
    <property type="project" value="UniProtKB-ARBA"/>
</dbReference>
<name>A0A7C2HU08_9THEO</name>
<evidence type="ECO:0000256" key="4">
    <source>
        <dbReference type="ARBA" id="ARBA00023267"/>
    </source>
</evidence>
<dbReference type="InterPro" id="IPR013196">
    <property type="entry name" value="HTH_11"/>
</dbReference>
<dbReference type="GO" id="GO:0006355">
    <property type="term" value="P:regulation of DNA-templated transcription"/>
    <property type="evidence" value="ECO:0007669"/>
    <property type="project" value="UniProtKB-UniRule"/>
</dbReference>
<evidence type="ECO:0000256" key="1">
    <source>
        <dbReference type="ARBA" id="ARBA00022598"/>
    </source>
</evidence>
<dbReference type="InterPro" id="IPR036388">
    <property type="entry name" value="WH-like_DNA-bd_sf"/>
</dbReference>
<keyword evidence="1 5" id="KW-0436">Ligase</keyword>
<dbReference type="GO" id="GO:0005524">
    <property type="term" value="F:ATP binding"/>
    <property type="evidence" value="ECO:0007669"/>
    <property type="project" value="UniProtKB-UniRule"/>
</dbReference>
<dbReference type="Gene3D" id="2.30.30.100">
    <property type="match status" value="1"/>
</dbReference>
<evidence type="ECO:0000256" key="3">
    <source>
        <dbReference type="ARBA" id="ARBA00022840"/>
    </source>
</evidence>
<gene>
    <name evidence="5" type="primary">birA</name>
    <name evidence="7" type="ORF">ENQ34_00320</name>
</gene>
<feature type="binding site" evidence="5">
    <location>
        <begin position="135"/>
        <end position="137"/>
    </location>
    <ligand>
        <name>biotin</name>
        <dbReference type="ChEBI" id="CHEBI:57586"/>
    </ligand>
</feature>
<dbReference type="GO" id="GO:0005737">
    <property type="term" value="C:cytoplasm"/>
    <property type="evidence" value="ECO:0007669"/>
    <property type="project" value="TreeGrafter"/>
</dbReference>
<dbReference type="InterPro" id="IPR011991">
    <property type="entry name" value="ArsR-like_HTH"/>
</dbReference>
<dbReference type="PANTHER" id="PTHR12835">
    <property type="entry name" value="BIOTIN PROTEIN LIGASE"/>
    <property type="match status" value="1"/>
</dbReference>
<feature type="binding site" evidence="5">
    <location>
        <position position="131"/>
    </location>
    <ligand>
        <name>biotin</name>
        <dbReference type="ChEBI" id="CHEBI:57586"/>
    </ligand>
</feature>
<keyword evidence="5" id="KW-0804">Transcription</keyword>
<dbReference type="PROSITE" id="PS51733">
    <property type="entry name" value="BPL_LPL_CATALYTIC"/>
    <property type="match status" value="1"/>
</dbReference>
<dbReference type="Pfam" id="PF08279">
    <property type="entry name" value="HTH_11"/>
    <property type="match status" value="1"/>
</dbReference>
<dbReference type="Pfam" id="PF03099">
    <property type="entry name" value="BPL_LplA_LipB"/>
    <property type="match status" value="1"/>
</dbReference>
<dbReference type="InterPro" id="IPR008988">
    <property type="entry name" value="Transcriptional_repressor_C"/>
</dbReference>
<comment type="function">
    <text evidence="5">Acts both as a biotin--[acetyl-CoA-carboxylase] ligase and a repressor.</text>
</comment>
<dbReference type="InterPro" id="IPR003142">
    <property type="entry name" value="BPL_C"/>
</dbReference>
<feature type="domain" description="BPL/LPL catalytic" evidence="6">
    <location>
        <begin position="84"/>
        <end position="272"/>
    </location>
</feature>
<comment type="similarity">
    <text evidence="5">Belongs to the biotin--protein ligase family.</text>
</comment>
<dbReference type="GO" id="GO:0009249">
    <property type="term" value="P:protein lipoylation"/>
    <property type="evidence" value="ECO:0007669"/>
    <property type="project" value="UniProtKB-ARBA"/>
</dbReference>
<keyword evidence="5" id="KW-0805">Transcription regulation</keyword>
<feature type="binding site" evidence="5">
    <location>
        <position position="201"/>
    </location>
    <ligand>
        <name>biotin</name>
        <dbReference type="ChEBI" id="CHEBI:57586"/>
    </ligand>
</feature>
<dbReference type="GO" id="GO:0003677">
    <property type="term" value="F:DNA binding"/>
    <property type="evidence" value="ECO:0007669"/>
    <property type="project" value="UniProtKB-UniRule"/>
</dbReference>
<dbReference type="CDD" id="cd00090">
    <property type="entry name" value="HTH_ARSR"/>
    <property type="match status" value="1"/>
</dbReference>
<dbReference type="EC" id="6.3.4.15" evidence="5"/>
<evidence type="ECO:0000256" key="5">
    <source>
        <dbReference type="HAMAP-Rule" id="MF_00978"/>
    </source>
</evidence>
<proteinExistence type="inferred from homology"/>
<dbReference type="InterPro" id="IPR045864">
    <property type="entry name" value="aa-tRNA-synth_II/BPL/LPL"/>
</dbReference>
<reference evidence="7" key="1">
    <citation type="journal article" date="2020" name="mSystems">
        <title>Genome- and Community-Level Interaction Insights into Carbon Utilization and Element Cycling Functions of Hydrothermarchaeota in Hydrothermal Sediment.</title>
        <authorList>
            <person name="Zhou Z."/>
            <person name="Liu Y."/>
            <person name="Xu W."/>
            <person name="Pan J."/>
            <person name="Luo Z.H."/>
            <person name="Li M."/>
        </authorList>
    </citation>
    <scope>NUCLEOTIDE SEQUENCE [LARGE SCALE GENOMIC DNA]</scope>
    <source>
        <strain evidence="7">SpSt-300</strain>
    </source>
</reference>
<dbReference type="AlphaFoldDB" id="A0A7C2HU08"/>
<dbReference type="Gene3D" id="3.30.930.10">
    <property type="entry name" value="Bira Bifunctional Protein, Domain 2"/>
    <property type="match status" value="1"/>
</dbReference>
<keyword evidence="5" id="KW-0238">DNA-binding</keyword>
<organism evidence="7">
    <name type="scientific">Ammonifex degensii</name>
    <dbReference type="NCBI Taxonomy" id="42838"/>
    <lineage>
        <taxon>Bacteria</taxon>
        <taxon>Bacillati</taxon>
        <taxon>Bacillota</taxon>
        <taxon>Clostridia</taxon>
        <taxon>Thermoanaerobacterales</taxon>
        <taxon>Thermoanaerobacteraceae</taxon>
        <taxon>Ammonifex</taxon>
    </lineage>
</organism>
<accession>A0A7C2HU08</accession>
<dbReference type="CDD" id="cd16442">
    <property type="entry name" value="BPL"/>
    <property type="match status" value="1"/>
</dbReference>
<evidence type="ECO:0000259" key="6">
    <source>
        <dbReference type="PROSITE" id="PS51733"/>
    </source>
</evidence>
<dbReference type="EMBL" id="DSMU01000020">
    <property type="protein sequence ID" value="HEL65115.1"/>
    <property type="molecule type" value="Genomic_DNA"/>
</dbReference>
<dbReference type="HAMAP" id="MF_00978">
    <property type="entry name" value="Bifunct_BirA"/>
    <property type="match status" value="1"/>
</dbReference>
<dbReference type="SUPFAM" id="SSF46785">
    <property type="entry name" value="Winged helix' DNA-binding domain"/>
    <property type="match status" value="1"/>
</dbReference>
<keyword evidence="4 5" id="KW-0092">Biotin</keyword>
<dbReference type="SUPFAM" id="SSF50037">
    <property type="entry name" value="C-terminal domain of transcriptional repressors"/>
    <property type="match status" value="1"/>
</dbReference>
<dbReference type="Pfam" id="PF02237">
    <property type="entry name" value="BPL_C"/>
    <property type="match status" value="1"/>
</dbReference>
<dbReference type="InterPro" id="IPR036390">
    <property type="entry name" value="WH_DNA-bd_sf"/>
</dbReference>
<evidence type="ECO:0000256" key="2">
    <source>
        <dbReference type="ARBA" id="ARBA00022741"/>
    </source>
</evidence>
<feature type="binding site" evidence="5">
    <location>
        <begin position="107"/>
        <end position="109"/>
    </location>
    <ligand>
        <name>biotin</name>
        <dbReference type="ChEBI" id="CHEBI:57586"/>
    </ligand>
</feature>
<dbReference type="InterPro" id="IPR004408">
    <property type="entry name" value="Biotin_CoA_COase_ligase"/>
</dbReference>
<comment type="catalytic activity">
    <reaction evidence="5">
        <text>biotin + L-lysyl-[protein] + ATP = N(6)-biotinyl-L-lysyl-[protein] + AMP + diphosphate + H(+)</text>
        <dbReference type="Rhea" id="RHEA:11756"/>
        <dbReference type="Rhea" id="RHEA-COMP:9752"/>
        <dbReference type="Rhea" id="RHEA-COMP:10505"/>
        <dbReference type="ChEBI" id="CHEBI:15378"/>
        <dbReference type="ChEBI" id="CHEBI:29969"/>
        <dbReference type="ChEBI" id="CHEBI:30616"/>
        <dbReference type="ChEBI" id="CHEBI:33019"/>
        <dbReference type="ChEBI" id="CHEBI:57586"/>
        <dbReference type="ChEBI" id="CHEBI:83144"/>
        <dbReference type="ChEBI" id="CHEBI:456215"/>
        <dbReference type="EC" id="6.3.4.15"/>
    </reaction>
</comment>
<keyword evidence="5" id="KW-0678">Repressor</keyword>
<keyword evidence="3 5" id="KW-0067">ATP-binding</keyword>
<keyword evidence="2 5" id="KW-0547">Nucleotide-binding</keyword>
<dbReference type="InterPro" id="IPR004143">
    <property type="entry name" value="BPL_LPL_catalytic"/>
</dbReference>
<comment type="caution">
    <text evidence="7">The sequence shown here is derived from an EMBL/GenBank/DDBJ whole genome shotgun (WGS) entry which is preliminary data.</text>
</comment>
<evidence type="ECO:0000313" key="7">
    <source>
        <dbReference type="EMBL" id="HEL65115.1"/>
    </source>
</evidence>
<dbReference type="PANTHER" id="PTHR12835:SF5">
    <property type="entry name" value="BIOTIN--PROTEIN LIGASE"/>
    <property type="match status" value="1"/>
</dbReference>
<dbReference type="Gene3D" id="1.10.10.10">
    <property type="entry name" value="Winged helix-like DNA-binding domain superfamily/Winged helix DNA-binding domain"/>
    <property type="match status" value="1"/>
</dbReference>
<dbReference type="SUPFAM" id="SSF55681">
    <property type="entry name" value="Class II aaRS and biotin synthetases"/>
    <property type="match status" value="1"/>
</dbReference>
<dbReference type="GO" id="GO:0004077">
    <property type="term" value="F:biotin--[biotin carboxyl-carrier protein] ligase activity"/>
    <property type="evidence" value="ECO:0007669"/>
    <property type="project" value="UniProtKB-UniRule"/>
</dbReference>
<protein>
    <recommendedName>
        <fullName evidence="5">Bifunctional ligase/repressor BirA</fullName>
    </recommendedName>
    <alternativeName>
        <fullName evidence="5">Biotin--[acetyl-CoA-carboxylase] ligase</fullName>
        <ecNumber evidence="5">6.3.4.15</ecNumber>
    </alternativeName>
    <alternativeName>
        <fullName evidence="5">Biotin--protein ligase</fullName>
    </alternativeName>
    <alternativeName>
        <fullName evidence="5">Biotin-[acetyl-CoA carboxylase] synthetase</fullName>
    </alternativeName>
</protein>
<dbReference type="InterPro" id="IPR030855">
    <property type="entry name" value="Bifunct_BirA"/>
</dbReference>
<dbReference type="NCBIfam" id="TIGR00121">
    <property type="entry name" value="birA_ligase"/>
    <property type="match status" value="1"/>
</dbReference>
<feature type="DNA-binding region" description="H-T-H motif" evidence="5">
    <location>
        <begin position="37"/>
        <end position="56"/>
    </location>
</feature>
<sequence length="348" mass="37413">MTVDSLLPANTVGGGPGRGSLREQLFRLLNNQGFVSGTEISRNLGISRGAVWKHIRALRREGFVISGSPRRGYRLERVPEMLSPLAVLPVLTGGFGRPYHYFPATSSTNDRAKELALSGAPEGTVVVAEQQTGGRGRRGRWWYSPPGGLWFSLLLRPRVSPAEVQTLPLFLALAVVRGVEGYLGLRLDLKWPNDILLGGRKVGGILTEIGAETEQVHYVVAGIGLNVNFTTFPPELEATATSLRAGSGSEICRARLLGGLLEAVEKDYICWCRAGFAPFRERYKERCICLGKEVVVETAGEVLSGLAADVDAAGRLLLSIRGGESRWLSGGEVTVKEGNAVASSAGCR</sequence>